<sequence>METNLLILPGLGNSGEKHWQTFWHEKFKNSNRIVQDNWDEPILEDWVERLNEEVSKLKTPTILIAHSLAVSLVLHWAEKNNNKNIVGALLVAPADVDSPLHTPDSIRNFSPMPVYKLPFPSIVVASENDPYASFERKKYFAAQWGSDFVNVGQKGHINSDSDLKYWEEGQVILQQLIETIKTKND</sequence>
<dbReference type="InterPro" id="IPR029058">
    <property type="entry name" value="AB_hydrolase_fold"/>
</dbReference>
<dbReference type="RefSeq" id="WP_035684395.1">
    <property type="nucleotide sequence ID" value="NZ_JPRL01000001.1"/>
</dbReference>
<dbReference type="eggNOG" id="COG3545">
    <property type="taxonomic scope" value="Bacteria"/>
</dbReference>
<protein>
    <submittedName>
        <fullName evidence="1">Alpha/beta hydrolase</fullName>
    </submittedName>
</protein>
<dbReference type="AlphaFoldDB" id="A0A085ZP47"/>
<dbReference type="InterPro" id="IPR010662">
    <property type="entry name" value="RBBP9/YdeN"/>
</dbReference>
<dbReference type="Gene3D" id="3.40.50.1820">
    <property type="entry name" value="alpha/beta hydrolase"/>
    <property type="match status" value="1"/>
</dbReference>
<evidence type="ECO:0000313" key="1">
    <source>
        <dbReference type="EMBL" id="KFF06211.1"/>
    </source>
</evidence>
<dbReference type="Proteomes" id="UP000028715">
    <property type="component" value="Unassembled WGS sequence"/>
</dbReference>
<proteinExistence type="predicted"/>
<dbReference type="EMBL" id="JPRL01000001">
    <property type="protein sequence ID" value="KFF06211.1"/>
    <property type="molecule type" value="Genomic_DNA"/>
</dbReference>
<dbReference type="Pfam" id="PF06821">
    <property type="entry name" value="Ser_hydrolase"/>
    <property type="match status" value="1"/>
</dbReference>
<reference evidence="1 2" key="1">
    <citation type="submission" date="2014-07" db="EMBL/GenBank/DDBJ databases">
        <title>Genome of Flavobacterium reichenbachii LMG 25512.</title>
        <authorList>
            <person name="Stropko S.J."/>
            <person name="Pipes S.E."/>
            <person name="Newman J.D."/>
        </authorList>
    </citation>
    <scope>NUCLEOTIDE SEQUENCE [LARGE SCALE GENOMIC DNA]</scope>
    <source>
        <strain evidence="1 2">LMG 25512</strain>
    </source>
</reference>
<gene>
    <name evidence="1" type="ORF">IW19_12010</name>
</gene>
<dbReference type="SUPFAM" id="SSF53474">
    <property type="entry name" value="alpha/beta-Hydrolases"/>
    <property type="match status" value="1"/>
</dbReference>
<dbReference type="GO" id="GO:0016787">
    <property type="term" value="F:hydrolase activity"/>
    <property type="evidence" value="ECO:0007669"/>
    <property type="project" value="UniProtKB-KW"/>
</dbReference>
<name>A0A085ZP47_9FLAO</name>
<keyword evidence="1" id="KW-0378">Hydrolase</keyword>
<accession>A0A085ZP47</accession>
<dbReference type="STRING" id="362418.IW19_12010"/>
<organism evidence="1 2">
    <name type="scientific">Flavobacterium reichenbachii</name>
    <dbReference type="NCBI Taxonomy" id="362418"/>
    <lineage>
        <taxon>Bacteria</taxon>
        <taxon>Pseudomonadati</taxon>
        <taxon>Bacteroidota</taxon>
        <taxon>Flavobacteriia</taxon>
        <taxon>Flavobacteriales</taxon>
        <taxon>Flavobacteriaceae</taxon>
        <taxon>Flavobacterium</taxon>
    </lineage>
</organism>
<comment type="caution">
    <text evidence="1">The sequence shown here is derived from an EMBL/GenBank/DDBJ whole genome shotgun (WGS) entry which is preliminary data.</text>
</comment>
<evidence type="ECO:0000313" key="2">
    <source>
        <dbReference type="Proteomes" id="UP000028715"/>
    </source>
</evidence>
<dbReference type="OrthoDB" id="9804993at2"/>
<keyword evidence="2" id="KW-1185">Reference proteome</keyword>